<comment type="caution">
    <text evidence="2">The sequence shown here is derived from an EMBL/GenBank/DDBJ whole genome shotgun (WGS) entry which is preliminary data.</text>
</comment>
<dbReference type="AlphaFoldDB" id="K0STN8"/>
<feature type="compositionally biased region" description="Basic and acidic residues" evidence="1">
    <location>
        <begin position="24"/>
        <end position="47"/>
    </location>
</feature>
<evidence type="ECO:0000313" key="3">
    <source>
        <dbReference type="Proteomes" id="UP000266841"/>
    </source>
</evidence>
<evidence type="ECO:0000256" key="1">
    <source>
        <dbReference type="SAM" id="MobiDB-lite"/>
    </source>
</evidence>
<feature type="non-terminal residue" evidence="2">
    <location>
        <position position="153"/>
    </location>
</feature>
<feature type="region of interest" description="Disordered" evidence="1">
    <location>
        <begin position="19"/>
        <end position="153"/>
    </location>
</feature>
<keyword evidence="3" id="KW-1185">Reference proteome</keyword>
<evidence type="ECO:0000313" key="2">
    <source>
        <dbReference type="EMBL" id="EJK69713.1"/>
    </source>
</evidence>
<feature type="compositionally biased region" description="Basic and acidic residues" evidence="1">
    <location>
        <begin position="141"/>
        <end position="153"/>
    </location>
</feature>
<accession>K0STN8</accession>
<proteinExistence type="predicted"/>
<name>K0STN8_THAOC</name>
<dbReference type="EMBL" id="AGNL01009675">
    <property type="protein sequence ID" value="EJK69713.1"/>
    <property type="molecule type" value="Genomic_DNA"/>
</dbReference>
<dbReference type="Proteomes" id="UP000266841">
    <property type="component" value="Unassembled WGS sequence"/>
</dbReference>
<protein>
    <submittedName>
        <fullName evidence="2">Uncharacterized protein</fullName>
    </submittedName>
</protein>
<sequence length="153" mass="16496">MIGGGEVNTVTAMVDAADGLAWSRDGDDNMRLRIFRTDGGGEKEGGREGGGGEGGRRRRPDPCRPDRDHDEPRDQGAQGRAGQGRQVVAVRPEVRPPSRRRGVAVAPPGPPDGRVRRRGRHGHVPGRRGGRRRGGGRRGQGHRDGRGRDAQVR</sequence>
<reference evidence="2 3" key="1">
    <citation type="journal article" date="2012" name="Genome Biol.">
        <title>Genome and low-iron response of an oceanic diatom adapted to chronic iron limitation.</title>
        <authorList>
            <person name="Lommer M."/>
            <person name="Specht M."/>
            <person name="Roy A.S."/>
            <person name="Kraemer L."/>
            <person name="Andreson R."/>
            <person name="Gutowska M.A."/>
            <person name="Wolf J."/>
            <person name="Bergner S.V."/>
            <person name="Schilhabel M.B."/>
            <person name="Klostermeier U.C."/>
            <person name="Beiko R.G."/>
            <person name="Rosenstiel P."/>
            <person name="Hippler M."/>
            <person name="Laroche J."/>
        </authorList>
    </citation>
    <scope>NUCLEOTIDE SEQUENCE [LARGE SCALE GENOMIC DNA]</scope>
    <source>
        <strain evidence="2 3">CCMP1005</strain>
    </source>
</reference>
<gene>
    <name evidence="2" type="ORF">THAOC_09002</name>
</gene>
<organism evidence="2 3">
    <name type="scientific">Thalassiosira oceanica</name>
    <name type="common">Marine diatom</name>
    <dbReference type="NCBI Taxonomy" id="159749"/>
    <lineage>
        <taxon>Eukaryota</taxon>
        <taxon>Sar</taxon>
        <taxon>Stramenopiles</taxon>
        <taxon>Ochrophyta</taxon>
        <taxon>Bacillariophyta</taxon>
        <taxon>Coscinodiscophyceae</taxon>
        <taxon>Thalassiosirophycidae</taxon>
        <taxon>Thalassiosirales</taxon>
        <taxon>Thalassiosiraceae</taxon>
        <taxon>Thalassiosira</taxon>
    </lineage>
</organism>
<feature type="compositionally biased region" description="Basic residues" evidence="1">
    <location>
        <begin position="115"/>
        <end position="140"/>
    </location>
</feature>
<feature type="compositionally biased region" description="Basic and acidic residues" evidence="1">
    <location>
        <begin position="60"/>
        <end position="74"/>
    </location>
</feature>
<feature type="compositionally biased region" description="Low complexity" evidence="1">
    <location>
        <begin position="75"/>
        <end position="91"/>
    </location>
</feature>